<sequence>MAVGEFAQQVIVANRDELGVLASNVNQTSEQLGLLYQEVEARTAELARSVGELEALGELSKAVNSTLDLDTVLRTIVAKAVQLSDTDAGTIYVFSGTRQQLRLGATFGMSDELIAAIFDQAIGLNDLGIGDAAWRRAPVQVPDLSEGTPSAVQKIVLGAGYRGVL</sequence>
<evidence type="ECO:0000313" key="2">
    <source>
        <dbReference type="EMBL" id="CAH2395778.1"/>
    </source>
</evidence>
<reference evidence="2" key="1">
    <citation type="submission" date="2022-03" db="EMBL/GenBank/DDBJ databases">
        <authorList>
            <person name="Brunel B."/>
        </authorList>
    </citation>
    <scope>NUCLEOTIDE SEQUENCE</scope>
    <source>
        <strain evidence="2">STM4922sample</strain>
    </source>
</reference>
<evidence type="ECO:0000313" key="3">
    <source>
        <dbReference type="Proteomes" id="UP001152604"/>
    </source>
</evidence>
<gene>
    <name evidence="2" type="ORF">MES4922_130156</name>
</gene>
<dbReference type="Gene3D" id="3.30.450.40">
    <property type="match status" value="1"/>
</dbReference>
<feature type="domain" description="HAMP" evidence="1">
    <location>
        <begin position="1"/>
        <end position="37"/>
    </location>
</feature>
<dbReference type="InterPro" id="IPR003660">
    <property type="entry name" value="HAMP_dom"/>
</dbReference>
<evidence type="ECO:0000259" key="1">
    <source>
        <dbReference type="PROSITE" id="PS50885"/>
    </source>
</evidence>
<organism evidence="2 3">
    <name type="scientific">Mesorhizobium ventifaucium</name>
    <dbReference type="NCBI Taxonomy" id="666020"/>
    <lineage>
        <taxon>Bacteria</taxon>
        <taxon>Pseudomonadati</taxon>
        <taxon>Pseudomonadota</taxon>
        <taxon>Alphaproteobacteria</taxon>
        <taxon>Hyphomicrobiales</taxon>
        <taxon>Phyllobacteriaceae</taxon>
        <taxon>Mesorhizobium</taxon>
    </lineage>
</organism>
<name>A0ABN8JCE5_9HYPH</name>
<dbReference type="SUPFAM" id="SSF55781">
    <property type="entry name" value="GAF domain-like"/>
    <property type="match status" value="1"/>
</dbReference>
<dbReference type="Proteomes" id="UP001152604">
    <property type="component" value="Unassembled WGS sequence"/>
</dbReference>
<accession>A0ABN8JCE5</accession>
<keyword evidence="3" id="KW-1185">Reference proteome</keyword>
<dbReference type="InterPro" id="IPR029016">
    <property type="entry name" value="GAF-like_dom_sf"/>
</dbReference>
<comment type="caution">
    <text evidence="2">The sequence shown here is derived from an EMBL/GenBank/DDBJ whole genome shotgun (WGS) entry which is preliminary data.</text>
</comment>
<dbReference type="PROSITE" id="PS50885">
    <property type="entry name" value="HAMP"/>
    <property type="match status" value="1"/>
</dbReference>
<dbReference type="EMBL" id="CAKXZS010000005">
    <property type="protein sequence ID" value="CAH2395778.1"/>
    <property type="molecule type" value="Genomic_DNA"/>
</dbReference>
<protein>
    <recommendedName>
        <fullName evidence="1">HAMP domain-containing protein</fullName>
    </recommendedName>
</protein>
<proteinExistence type="predicted"/>